<evidence type="ECO:0000313" key="3">
    <source>
        <dbReference type="Proteomes" id="UP000199352"/>
    </source>
</evidence>
<dbReference type="Pfam" id="PF21806">
    <property type="entry name" value="DUF6879"/>
    <property type="match status" value="1"/>
</dbReference>
<sequence>MILNMDQFGRLFVDFTRSATRIETLPVYTVEEEREQLELYLAGEPLPANRNAEWAANIRKCVADGKYMGRVHIIDHVLTPYLRFEIDWYYTVNSSAGEDIRFIYREDVPDVIYTDTWLFDDTVVVDLSYTEEGELLYINRNDHPERVEQARRAWREFYARSFPLARLLAGIRGGELAIPAESEKRSWTTDRFARNS</sequence>
<dbReference type="OrthoDB" id="3821358at2"/>
<protein>
    <recommendedName>
        <fullName evidence="1">DUF6879 domain-containing protein</fullName>
    </recommendedName>
</protein>
<dbReference type="STRING" id="402600.SAMN05216188_12054"/>
<keyword evidence="3" id="KW-1185">Reference proteome</keyword>
<gene>
    <name evidence="2" type="ORF">SAMN05216188_12054</name>
</gene>
<name>A0A1H9U4J5_9PSEU</name>
<organism evidence="2 3">
    <name type="scientific">Lentzea xinjiangensis</name>
    <dbReference type="NCBI Taxonomy" id="402600"/>
    <lineage>
        <taxon>Bacteria</taxon>
        <taxon>Bacillati</taxon>
        <taxon>Actinomycetota</taxon>
        <taxon>Actinomycetes</taxon>
        <taxon>Pseudonocardiales</taxon>
        <taxon>Pseudonocardiaceae</taxon>
        <taxon>Lentzea</taxon>
    </lineage>
</organism>
<proteinExistence type="predicted"/>
<dbReference type="EMBL" id="FOFR01000020">
    <property type="protein sequence ID" value="SES03993.1"/>
    <property type="molecule type" value="Genomic_DNA"/>
</dbReference>
<dbReference type="RefSeq" id="WP_089958194.1">
    <property type="nucleotide sequence ID" value="NZ_FOFR01000020.1"/>
</dbReference>
<reference evidence="3" key="1">
    <citation type="submission" date="2016-10" db="EMBL/GenBank/DDBJ databases">
        <authorList>
            <person name="Varghese N."/>
            <person name="Submissions S."/>
        </authorList>
    </citation>
    <scope>NUCLEOTIDE SEQUENCE [LARGE SCALE GENOMIC DNA]</scope>
    <source>
        <strain evidence="3">CGMCC 4.3525</strain>
    </source>
</reference>
<feature type="domain" description="DUF6879" evidence="1">
    <location>
        <begin position="6"/>
        <end position="166"/>
    </location>
</feature>
<evidence type="ECO:0000259" key="1">
    <source>
        <dbReference type="Pfam" id="PF21806"/>
    </source>
</evidence>
<dbReference type="InterPro" id="IPR049244">
    <property type="entry name" value="DUF6879"/>
</dbReference>
<dbReference type="AlphaFoldDB" id="A0A1H9U4J5"/>
<accession>A0A1H9U4J5</accession>
<dbReference type="Proteomes" id="UP000199352">
    <property type="component" value="Unassembled WGS sequence"/>
</dbReference>
<evidence type="ECO:0000313" key="2">
    <source>
        <dbReference type="EMBL" id="SES03993.1"/>
    </source>
</evidence>